<dbReference type="Pfam" id="PF00494">
    <property type="entry name" value="SQS_PSY"/>
    <property type="match status" value="1"/>
</dbReference>
<accession>A0ABT1MQN6</accession>
<organism evidence="1 2">
    <name type="scientific">Paracoccus albicereus</name>
    <dbReference type="NCBI Taxonomy" id="2922394"/>
    <lineage>
        <taxon>Bacteria</taxon>
        <taxon>Pseudomonadati</taxon>
        <taxon>Pseudomonadota</taxon>
        <taxon>Alphaproteobacteria</taxon>
        <taxon>Rhodobacterales</taxon>
        <taxon>Paracoccaceae</taxon>
        <taxon>Paracoccus</taxon>
    </lineage>
</organism>
<keyword evidence="2" id="KW-1185">Reference proteome</keyword>
<evidence type="ECO:0000313" key="1">
    <source>
        <dbReference type="EMBL" id="MCQ0970024.1"/>
    </source>
</evidence>
<dbReference type="Gene3D" id="1.10.600.10">
    <property type="entry name" value="Farnesyl Diphosphate Synthase"/>
    <property type="match status" value="1"/>
</dbReference>
<sequence length="257" mass="27613">MSLETCAESLRTQDPHRFGCMMAAAPADRSKLVTLYALNLELARAPLQSADPLLAEMRLQWWIDRLRAMGQGDQPPSHDLLSPLHDAWGDKAEAMVPLAEGRKRDCDRQPFDDPAQVEDYVNATAGSLMHLAASALGADADAYAAVSRQALGMGLASWLGALPQLQAWNMGLVPQIAPAAARELARSALLSLDAAADARRLVPRRAAPALAAPAATRAFLTSVADGLQDPLEPAPTISPFRRRAALARLALTGRWWV</sequence>
<dbReference type="RefSeq" id="WP_255329023.1">
    <property type="nucleotide sequence ID" value="NZ_JAKZEU010000002.1"/>
</dbReference>
<name>A0ABT1MQN6_9RHOB</name>
<gene>
    <name evidence="1" type="ORF">MLD63_06240</name>
</gene>
<dbReference type="InterPro" id="IPR008949">
    <property type="entry name" value="Isoprenoid_synthase_dom_sf"/>
</dbReference>
<protein>
    <submittedName>
        <fullName evidence="1">Squalene/phytoene synthase family protein</fullName>
    </submittedName>
</protein>
<dbReference type="SUPFAM" id="SSF48576">
    <property type="entry name" value="Terpenoid synthases"/>
    <property type="match status" value="1"/>
</dbReference>
<comment type="caution">
    <text evidence="1">The sequence shown here is derived from an EMBL/GenBank/DDBJ whole genome shotgun (WGS) entry which is preliminary data.</text>
</comment>
<evidence type="ECO:0000313" key="2">
    <source>
        <dbReference type="Proteomes" id="UP001203945"/>
    </source>
</evidence>
<dbReference type="InterPro" id="IPR002060">
    <property type="entry name" value="Squ/phyt_synthse"/>
</dbReference>
<dbReference type="Proteomes" id="UP001203945">
    <property type="component" value="Unassembled WGS sequence"/>
</dbReference>
<proteinExistence type="predicted"/>
<dbReference type="EMBL" id="JAKZEU010000002">
    <property type="protein sequence ID" value="MCQ0970024.1"/>
    <property type="molecule type" value="Genomic_DNA"/>
</dbReference>
<reference evidence="1 2" key="1">
    <citation type="submission" date="2022-03" db="EMBL/GenBank/DDBJ databases">
        <authorList>
            <person name="He Y."/>
        </authorList>
    </citation>
    <scope>NUCLEOTIDE SEQUENCE [LARGE SCALE GENOMIC DNA]</scope>
    <source>
        <strain evidence="1 2">TK19116</strain>
    </source>
</reference>